<gene>
    <name evidence="4" type="ORF">EX895_000514</name>
</gene>
<dbReference type="InterPro" id="IPR032387">
    <property type="entry name" value="ACAS_N"/>
</dbReference>
<evidence type="ECO:0000259" key="2">
    <source>
        <dbReference type="Pfam" id="PF00501"/>
    </source>
</evidence>
<dbReference type="GeneID" id="40723409"/>
<organism evidence="4 5">
    <name type="scientific">Sporisorium graminicola</name>
    <dbReference type="NCBI Taxonomy" id="280036"/>
    <lineage>
        <taxon>Eukaryota</taxon>
        <taxon>Fungi</taxon>
        <taxon>Dikarya</taxon>
        <taxon>Basidiomycota</taxon>
        <taxon>Ustilaginomycotina</taxon>
        <taxon>Ustilaginomycetes</taxon>
        <taxon>Ustilaginales</taxon>
        <taxon>Ustilaginaceae</taxon>
        <taxon>Sporisorium</taxon>
    </lineage>
</organism>
<dbReference type="Proteomes" id="UP000306050">
    <property type="component" value="Chromosome SGRAM_1"/>
</dbReference>
<dbReference type="PANTHER" id="PTHR42921:SF1">
    <property type="entry name" value="ACETOACETYL-COA SYNTHETASE"/>
    <property type="match status" value="1"/>
</dbReference>
<name>A0A4U7L1C0_9BASI</name>
<dbReference type="Gene3D" id="3.30.300.30">
    <property type="match status" value="1"/>
</dbReference>
<dbReference type="InterPro" id="IPR020845">
    <property type="entry name" value="AMP-binding_CS"/>
</dbReference>
<evidence type="ECO:0000259" key="3">
    <source>
        <dbReference type="Pfam" id="PF16177"/>
    </source>
</evidence>
<dbReference type="Pfam" id="PF16177">
    <property type="entry name" value="ACAS_N"/>
    <property type="match status" value="1"/>
</dbReference>
<evidence type="ECO:0000256" key="1">
    <source>
        <dbReference type="ARBA" id="ARBA00006432"/>
    </source>
</evidence>
<comment type="caution">
    <text evidence="4">The sequence shown here is derived from an EMBL/GenBank/DDBJ whole genome shotgun (WGS) entry which is preliminary data.</text>
</comment>
<keyword evidence="5" id="KW-1185">Reference proteome</keyword>
<reference evidence="4 5" key="1">
    <citation type="submission" date="2019-05" db="EMBL/GenBank/DDBJ databases">
        <title>Sporisorium graminicola CBS 10092 draft sequencing and annotation.</title>
        <authorList>
            <person name="Solano-Gonzalez S."/>
            <person name="Caddick M.X."/>
            <person name="Darby A."/>
        </authorList>
    </citation>
    <scope>NUCLEOTIDE SEQUENCE [LARGE SCALE GENOMIC DNA]</scope>
    <source>
        <strain evidence="4 5">CBS 10092</strain>
    </source>
</reference>
<dbReference type="GO" id="GO:0030729">
    <property type="term" value="F:acetoacetate-CoA ligase activity"/>
    <property type="evidence" value="ECO:0007669"/>
    <property type="project" value="TreeGrafter"/>
</dbReference>
<dbReference type="EMBL" id="SRRM01000002">
    <property type="protein sequence ID" value="TKY90516.1"/>
    <property type="molecule type" value="Genomic_DNA"/>
</dbReference>
<feature type="domain" description="AMP-dependent synthetase/ligase" evidence="2">
    <location>
        <begin position="147"/>
        <end position="531"/>
    </location>
</feature>
<feature type="domain" description="Acetyl-coenzyme A synthetase N-terminal" evidence="3">
    <location>
        <begin position="44"/>
        <end position="102"/>
    </location>
</feature>
<dbReference type="AlphaFoldDB" id="A0A4U7L1C0"/>
<dbReference type="SUPFAM" id="SSF56801">
    <property type="entry name" value="Acetyl-CoA synthetase-like"/>
    <property type="match status" value="1"/>
</dbReference>
<dbReference type="RefSeq" id="XP_029742501.1">
    <property type="nucleotide sequence ID" value="XM_029881115.1"/>
</dbReference>
<dbReference type="OrthoDB" id="10253869at2759"/>
<evidence type="ECO:0000313" key="5">
    <source>
        <dbReference type="Proteomes" id="UP000306050"/>
    </source>
</evidence>
<dbReference type="PANTHER" id="PTHR42921">
    <property type="entry name" value="ACETOACETYL-COA SYNTHETASE"/>
    <property type="match status" value="1"/>
</dbReference>
<dbReference type="InterPro" id="IPR000873">
    <property type="entry name" value="AMP-dep_synth/lig_dom"/>
</dbReference>
<dbReference type="InterPro" id="IPR042099">
    <property type="entry name" value="ANL_N_sf"/>
</dbReference>
<accession>A0A4U7L1C0</accession>
<dbReference type="Gene3D" id="3.40.50.12780">
    <property type="entry name" value="N-terminal domain of ligase-like"/>
    <property type="match status" value="1"/>
</dbReference>
<dbReference type="KEGG" id="sgra:EX895_000514"/>
<comment type="similarity">
    <text evidence="1">Belongs to the ATP-dependent AMP-binding enzyme family.</text>
</comment>
<proteinExistence type="inferred from homology"/>
<evidence type="ECO:0000313" key="4">
    <source>
        <dbReference type="EMBL" id="TKY90516.1"/>
    </source>
</evidence>
<protein>
    <recommendedName>
        <fullName evidence="6">AMP-dependent synthetase/ligase domain-containing protein</fullName>
    </recommendedName>
</protein>
<dbReference type="PROSITE" id="PS00455">
    <property type="entry name" value="AMP_BINDING"/>
    <property type="match status" value="1"/>
</dbReference>
<sequence>MTTPATATSQPLVWAPTPDEIQHTSLDKFRRLVNARFHLSLNSYHELHDFSINRLEDFWATVWDFAGVRASTRFDRVLSDPNALPGDLPEWFPGASFSLAQNILFPLHPANTTFCSPKAPYHWPHPQAVALIEVPEGGGLADSGVNAQAVKVTWGELRRRVALLAETFRRIGVKKGDRLAHVSANTTSPIVATLASNSVGAIYSLIATDAGPQAIYGRLAQIRPKLLFTDDAVLYNGKQVDILDRVAQVAERLQADDKIDSPLHFQVVIIRNTRLANASPRWTSTKVRGVEMHDFVQQTGLHMTDSPAHRFEQLPAQHPVQIFFSSGTTGEPKCIIHTQCMLLNQKKEALLLMDLKPSDMFLQITSCGWIMWAYHLVVLSVGGTAVLYDGSPLFPNPAHIVQVVSHLKCSGYGASPRFLSELEKYCTEKRFSIASQLDLRKFRMMTSTGSPLSPKNVEFFYAQFPKRAHLCSISGGTDMAGVLVGPSKMLPLYGNFIQCKALGFDIQIWDAETGERIDDTGKPGELVVAKPFPTQPTGFFGPPDQKQALYEKYMDSYYLRFPGRKVWAQGDFIYQDATTKGLEILGRSDGVLNPSGVRFGSSEIYSVVEKFEFVGDSIVVGQRRPGRDEHERVLLFIKMRDPAATLDETHIGQLKAAIKAAYSARHVPEHTFQVQDIPVTLNGKKTELAVKAVVNGNAGFKPSSATANPQSLEEYAQYADLEAVVAARAKAARAGAKL</sequence>
<evidence type="ECO:0008006" key="6">
    <source>
        <dbReference type="Google" id="ProtNLM"/>
    </source>
</evidence>
<dbReference type="Pfam" id="PF00501">
    <property type="entry name" value="AMP-binding"/>
    <property type="match status" value="1"/>
</dbReference>
<dbReference type="InterPro" id="IPR045851">
    <property type="entry name" value="AMP-bd_C_sf"/>
</dbReference>